<dbReference type="Gene3D" id="3.10.450.50">
    <property type="match status" value="1"/>
</dbReference>
<dbReference type="InterPro" id="IPR037401">
    <property type="entry name" value="SnoaL-like"/>
</dbReference>
<evidence type="ECO:0000313" key="2">
    <source>
        <dbReference type="EMBL" id="KAF5254476.1"/>
    </source>
</evidence>
<sequence>MSSSPDLRVGTKSIRNRADLDDYVHRFNANDKAGYTAYYSKDAVFKFSGFPDRTVDEFLSWVDGIHAGVRETLELKRVVFGQGIIVAEILTQFQGINGYETDNFGGKMGPVWPGNGPLVKMFVWYTLDKDGHVIQVTEDSYVEREATRDVIRTHEDFKFYLNAFNTNDFDTFPRYYSSDITINLDGKQTLRGKDEAVGFFRNARNQVNEDVTIQSMVLDKSGIALKSFIKFTAVETIEDILNFGSGVRKGGGYEAHFLIHYELTPEGKIHYITAAQSGTVKIFNPSL</sequence>
<dbReference type="AlphaFoldDB" id="A0A8H4ZYB6"/>
<proteinExistence type="predicted"/>
<name>A0A8H4ZYB6_9HYPO</name>
<evidence type="ECO:0000259" key="1">
    <source>
        <dbReference type="Pfam" id="PF12680"/>
    </source>
</evidence>
<dbReference type="SUPFAM" id="SSF54427">
    <property type="entry name" value="NTF2-like"/>
    <property type="match status" value="2"/>
</dbReference>
<accession>A0A8H4ZYB6</accession>
<dbReference type="Pfam" id="PF12680">
    <property type="entry name" value="SnoaL_2"/>
    <property type="match status" value="1"/>
</dbReference>
<dbReference type="InterPro" id="IPR032710">
    <property type="entry name" value="NTF2-like_dom_sf"/>
</dbReference>
<comment type="caution">
    <text evidence="2">The sequence shown here is derived from an EMBL/GenBank/DDBJ whole genome shotgun (WGS) entry which is preliminary data.</text>
</comment>
<keyword evidence="3" id="KW-1185">Reference proteome</keyword>
<reference evidence="2 3" key="1">
    <citation type="journal article" date="2020" name="BMC Genomics">
        <title>Correction to: Identification and distribution of gene clusters required for synthesis of sphingolipid metabolism inhibitors in diverse species of the filamentous fungus Fusarium.</title>
        <authorList>
            <person name="Kim H.S."/>
            <person name="Lohmar J.M."/>
            <person name="Busman M."/>
            <person name="Brown D.W."/>
            <person name="Naumann T.A."/>
            <person name="Divon H.H."/>
            <person name="Lysoe E."/>
            <person name="Uhlig S."/>
            <person name="Proctor R.H."/>
        </authorList>
    </citation>
    <scope>NUCLEOTIDE SEQUENCE [LARGE SCALE GENOMIC DNA]</scope>
    <source>
        <strain evidence="2 3">NRRL 25214</strain>
    </source>
</reference>
<protein>
    <recommendedName>
        <fullName evidence="1">SnoaL-like domain-containing protein</fullName>
    </recommendedName>
</protein>
<organism evidence="2 3">
    <name type="scientific">Fusarium anthophilum</name>
    <dbReference type="NCBI Taxonomy" id="48485"/>
    <lineage>
        <taxon>Eukaryota</taxon>
        <taxon>Fungi</taxon>
        <taxon>Dikarya</taxon>
        <taxon>Ascomycota</taxon>
        <taxon>Pezizomycotina</taxon>
        <taxon>Sordariomycetes</taxon>
        <taxon>Hypocreomycetidae</taxon>
        <taxon>Hypocreales</taxon>
        <taxon>Nectriaceae</taxon>
        <taxon>Fusarium</taxon>
        <taxon>Fusarium fujikuroi species complex</taxon>
    </lineage>
</organism>
<dbReference type="EMBL" id="JABEVY010000020">
    <property type="protein sequence ID" value="KAF5254476.1"/>
    <property type="molecule type" value="Genomic_DNA"/>
</dbReference>
<gene>
    <name evidence="2" type="ORF">FANTH_734</name>
</gene>
<evidence type="ECO:0000313" key="3">
    <source>
        <dbReference type="Proteomes" id="UP000573603"/>
    </source>
</evidence>
<feature type="domain" description="SnoaL-like" evidence="1">
    <location>
        <begin position="160"/>
        <end position="269"/>
    </location>
</feature>
<dbReference type="Proteomes" id="UP000573603">
    <property type="component" value="Unassembled WGS sequence"/>
</dbReference>